<evidence type="ECO:0000313" key="3">
    <source>
        <dbReference type="Proteomes" id="UP000051020"/>
    </source>
</evidence>
<gene>
    <name evidence="2" type="ORF">FD24_GL002373</name>
</gene>
<dbReference type="Proteomes" id="UP000051020">
    <property type="component" value="Unassembled WGS sequence"/>
</dbReference>
<accession>A0A837R446</accession>
<comment type="caution">
    <text evidence="2">The sequence shown here is derived from an EMBL/GenBank/DDBJ whole genome shotgun (WGS) entry which is preliminary data.</text>
</comment>
<evidence type="ECO:0000259" key="1">
    <source>
        <dbReference type="SMART" id="SM00893"/>
    </source>
</evidence>
<proteinExistence type="predicted"/>
<dbReference type="RefSeq" id="WP_050338204.1">
    <property type="nucleotide sequence ID" value="NZ_AZCU01000036.1"/>
</dbReference>
<dbReference type="InterPro" id="IPR014730">
    <property type="entry name" value="ETF_a/b_N"/>
</dbReference>
<reference evidence="2 3" key="1">
    <citation type="journal article" date="2015" name="Genome Announc.">
        <title>Expanding the biotechnology potential of lactobacilli through comparative genomics of 213 strains and associated genera.</title>
        <authorList>
            <person name="Sun Z."/>
            <person name="Harris H.M."/>
            <person name="McCann A."/>
            <person name="Guo C."/>
            <person name="Argimon S."/>
            <person name="Zhang W."/>
            <person name="Yang X."/>
            <person name="Jeffery I.B."/>
            <person name="Cooney J.C."/>
            <person name="Kagawa T.F."/>
            <person name="Liu W."/>
            <person name="Song Y."/>
            <person name="Salvetti E."/>
            <person name="Wrobel A."/>
            <person name="Rasinkangas P."/>
            <person name="Parkhill J."/>
            <person name="Rea M.C."/>
            <person name="O'Sullivan O."/>
            <person name="Ritari J."/>
            <person name="Douillard F.P."/>
            <person name="Paul Ross R."/>
            <person name="Yang R."/>
            <person name="Briner A.E."/>
            <person name="Felis G.E."/>
            <person name="de Vos W.M."/>
            <person name="Barrangou R."/>
            <person name="Klaenhammer T.R."/>
            <person name="Caufield P.W."/>
            <person name="Cui Y."/>
            <person name="Zhang H."/>
            <person name="O'Toole P.W."/>
        </authorList>
    </citation>
    <scope>NUCLEOTIDE SEQUENCE [LARGE SCALE GENOMIC DNA]</scope>
    <source>
        <strain evidence="2 3">DSM 20314</strain>
    </source>
</reference>
<dbReference type="SUPFAM" id="SSF52402">
    <property type="entry name" value="Adenine nucleotide alpha hydrolases-like"/>
    <property type="match status" value="1"/>
</dbReference>
<protein>
    <recommendedName>
        <fullName evidence="1">Electron transfer flavoprotein alpha/beta-subunit N-terminal domain-containing protein</fullName>
    </recommendedName>
</protein>
<feature type="domain" description="Electron transfer flavoprotein alpha/beta-subunit N-terminal" evidence="1">
    <location>
        <begin position="22"/>
        <end position="210"/>
    </location>
</feature>
<dbReference type="InterPro" id="IPR014729">
    <property type="entry name" value="Rossmann-like_a/b/a_fold"/>
</dbReference>
<sequence length="261" mass="28056">MNSLVFIKGILGTDKQPAIDDNGQLIPNGVVFLNPVDKRAIEAALQLAGDSGTVTVASYGEEDVTASALRAGLSMGAQQAITIKSDIQDAKVVPGIILAEAAHQLANYDVIFTGEEAVDDAQGTTGSLIADALKLPYYDNVDELTPVQSDQFAYKMKWSQGTVSGQLKLPAVISVDSTINKPRLPSFKTKIAAKRAQIDTIEISKLSLLTNDEWRQLTSSVGNQRIVRLPEQQPAKTIDYESDKTESIQTLVSAIKQQGVL</sequence>
<organism evidence="2 3">
    <name type="scientific">Lactiplantibacillus pentosus DSM 20314</name>
    <dbReference type="NCBI Taxonomy" id="1423791"/>
    <lineage>
        <taxon>Bacteria</taxon>
        <taxon>Bacillati</taxon>
        <taxon>Bacillota</taxon>
        <taxon>Bacilli</taxon>
        <taxon>Lactobacillales</taxon>
        <taxon>Lactobacillaceae</taxon>
        <taxon>Lactiplantibacillus</taxon>
    </lineage>
</organism>
<dbReference type="EMBL" id="AZCU01000036">
    <property type="protein sequence ID" value="KRK19763.1"/>
    <property type="molecule type" value="Genomic_DNA"/>
</dbReference>
<dbReference type="AlphaFoldDB" id="A0A837R446"/>
<evidence type="ECO:0000313" key="2">
    <source>
        <dbReference type="EMBL" id="KRK19763.1"/>
    </source>
</evidence>
<dbReference type="PIRSF" id="PIRSF000090">
    <property type="entry name" value="Beta-ETF"/>
    <property type="match status" value="1"/>
</dbReference>
<dbReference type="InterPro" id="IPR012255">
    <property type="entry name" value="ETF_b"/>
</dbReference>
<dbReference type="Gene3D" id="3.40.50.620">
    <property type="entry name" value="HUPs"/>
    <property type="match status" value="1"/>
</dbReference>
<name>A0A837R446_LACPE</name>
<dbReference type="GeneID" id="49395483"/>
<dbReference type="GO" id="GO:0009055">
    <property type="term" value="F:electron transfer activity"/>
    <property type="evidence" value="ECO:0007669"/>
    <property type="project" value="InterPro"/>
</dbReference>
<dbReference type="PANTHER" id="PTHR21294">
    <property type="entry name" value="ELECTRON TRANSFER FLAVOPROTEIN BETA-SUBUNIT"/>
    <property type="match status" value="1"/>
</dbReference>
<dbReference type="SMART" id="SM00893">
    <property type="entry name" value="ETF"/>
    <property type="match status" value="1"/>
</dbReference>
<dbReference type="Pfam" id="PF01012">
    <property type="entry name" value="ETF"/>
    <property type="match status" value="1"/>
</dbReference>